<evidence type="ECO:0000313" key="4">
    <source>
        <dbReference type="EMBL" id="KAK7395987.1"/>
    </source>
</evidence>
<proteinExistence type="predicted"/>
<dbReference type="InterPro" id="IPR051132">
    <property type="entry name" value="3-5_Exonuclease_domain"/>
</dbReference>
<dbReference type="Proteomes" id="UP001386955">
    <property type="component" value="Unassembled WGS sequence"/>
</dbReference>
<feature type="domain" description="3'-5' exonuclease" evidence="3">
    <location>
        <begin position="55"/>
        <end position="187"/>
    </location>
</feature>
<evidence type="ECO:0000256" key="2">
    <source>
        <dbReference type="ARBA" id="ARBA00022801"/>
    </source>
</evidence>
<dbReference type="AlphaFoldDB" id="A0AAN9SMK1"/>
<dbReference type="InterPro" id="IPR002562">
    <property type="entry name" value="3'-5'_exonuclease_dom"/>
</dbReference>
<comment type="caution">
    <text evidence="4">The sequence shown here is derived from an EMBL/GenBank/DDBJ whole genome shotgun (WGS) entry which is preliminary data.</text>
</comment>
<dbReference type="InterPro" id="IPR036397">
    <property type="entry name" value="RNaseH_sf"/>
</dbReference>
<dbReference type="GO" id="GO:0008408">
    <property type="term" value="F:3'-5' exonuclease activity"/>
    <property type="evidence" value="ECO:0007669"/>
    <property type="project" value="InterPro"/>
</dbReference>
<dbReference type="GO" id="GO:0006139">
    <property type="term" value="P:nucleobase-containing compound metabolic process"/>
    <property type="evidence" value="ECO:0007669"/>
    <property type="project" value="InterPro"/>
</dbReference>
<keyword evidence="2" id="KW-0378">Hydrolase</keyword>
<dbReference type="CDD" id="cd06141">
    <property type="entry name" value="WRN_exo"/>
    <property type="match status" value="1"/>
</dbReference>
<keyword evidence="5" id="KW-1185">Reference proteome</keyword>
<evidence type="ECO:0000313" key="5">
    <source>
        <dbReference type="Proteomes" id="UP001386955"/>
    </source>
</evidence>
<sequence>MTRVTVGLIYERGNGTDIARLYEISVGDYSIRTLVTASPSRAGSWLGAYTRDRQDREVGLDVEWRPNTEPNMQNPVATLQLCVDHRCLVFQILHAPSIPRALTSFLANPNNIFVGVGIQDYVHKLLRDHNLRVANFSDMGPLARDILHLRKPGLTNVAKEVLDLDYKKPHHITMSPWDSPFLTDEQLAGIGHAEVVVVGVGGEAVVHYADSRSASKAARRFRQPLLSSCRVRGLAFGVSHVIMGAKEKLNRHRNGLVTLPFEKKNSCNN</sequence>
<dbReference type="GO" id="GO:0005737">
    <property type="term" value="C:cytoplasm"/>
    <property type="evidence" value="ECO:0007669"/>
    <property type="project" value="TreeGrafter"/>
</dbReference>
<dbReference type="SUPFAM" id="SSF53098">
    <property type="entry name" value="Ribonuclease H-like"/>
    <property type="match status" value="1"/>
</dbReference>
<organism evidence="4 5">
    <name type="scientific">Psophocarpus tetragonolobus</name>
    <name type="common">Winged bean</name>
    <name type="synonym">Dolichos tetragonolobus</name>
    <dbReference type="NCBI Taxonomy" id="3891"/>
    <lineage>
        <taxon>Eukaryota</taxon>
        <taxon>Viridiplantae</taxon>
        <taxon>Streptophyta</taxon>
        <taxon>Embryophyta</taxon>
        <taxon>Tracheophyta</taxon>
        <taxon>Spermatophyta</taxon>
        <taxon>Magnoliopsida</taxon>
        <taxon>eudicotyledons</taxon>
        <taxon>Gunneridae</taxon>
        <taxon>Pentapetalae</taxon>
        <taxon>rosids</taxon>
        <taxon>fabids</taxon>
        <taxon>Fabales</taxon>
        <taxon>Fabaceae</taxon>
        <taxon>Papilionoideae</taxon>
        <taxon>50 kb inversion clade</taxon>
        <taxon>NPAAA clade</taxon>
        <taxon>indigoferoid/millettioid clade</taxon>
        <taxon>Phaseoleae</taxon>
        <taxon>Psophocarpus</taxon>
    </lineage>
</organism>
<evidence type="ECO:0000259" key="3">
    <source>
        <dbReference type="Pfam" id="PF01612"/>
    </source>
</evidence>
<dbReference type="GO" id="GO:0005634">
    <property type="term" value="C:nucleus"/>
    <property type="evidence" value="ECO:0007669"/>
    <property type="project" value="TreeGrafter"/>
</dbReference>
<dbReference type="Gene3D" id="3.30.420.10">
    <property type="entry name" value="Ribonuclease H-like superfamily/Ribonuclease H"/>
    <property type="match status" value="1"/>
</dbReference>
<dbReference type="EMBL" id="JAYMYS010000004">
    <property type="protein sequence ID" value="KAK7395987.1"/>
    <property type="molecule type" value="Genomic_DNA"/>
</dbReference>
<dbReference type="PANTHER" id="PTHR13620">
    <property type="entry name" value="3-5 EXONUCLEASE"/>
    <property type="match status" value="1"/>
</dbReference>
<dbReference type="InterPro" id="IPR012337">
    <property type="entry name" value="RNaseH-like_sf"/>
</dbReference>
<name>A0AAN9SMK1_PSOTE</name>
<accession>A0AAN9SMK1</accession>
<gene>
    <name evidence="4" type="ORF">VNO78_16645</name>
</gene>
<dbReference type="Pfam" id="PF01612">
    <property type="entry name" value="DNA_pol_A_exo1"/>
    <property type="match status" value="1"/>
</dbReference>
<protein>
    <recommendedName>
        <fullName evidence="3">3'-5' exonuclease domain-containing protein</fullName>
    </recommendedName>
</protein>
<dbReference type="PANTHER" id="PTHR13620:SF105">
    <property type="entry name" value="OS01G0737700 PROTEIN"/>
    <property type="match status" value="1"/>
</dbReference>
<keyword evidence="1" id="KW-0540">Nuclease</keyword>
<dbReference type="GO" id="GO:0003676">
    <property type="term" value="F:nucleic acid binding"/>
    <property type="evidence" value="ECO:0007669"/>
    <property type="project" value="InterPro"/>
</dbReference>
<evidence type="ECO:0000256" key="1">
    <source>
        <dbReference type="ARBA" id="ARBA00022722"/>
    </source>
</evidence>
<reference evidence="4 5" key="1">
    <citation type="submission" date="2024-01" db="EMBL/GenBank/DDBJ databases">
        <title>The genomes of 5 underutilized Papilionoideae crops provide insights into root nodulation and disease resistanc.</title>
        <authorList>
            <person name="Jiang F."/>
        </authorList>
    </citation>
    <scope>NUCLEOTIDE SEQUENCE [LARGE SCALE GENOMIC DNA]</scope>
    <source>
        <strain evidence="4">DUOXIRENSHENG_FW03</strain>
        <tissue evidence="4">Leaves</tissue>
    </source>
</reference>